<gene>
    <name evidence="2" type="ORF">GCM10022236_34220</name>
</gene>
<evidence type="ECO:0000313" key="2">
    <source>
        <dbReference type="EMBL" id="GAA3629031.1"/>
    </source>
</evidence>
<evidence type="ECO:0008006" key="4">
    <source>
        <dbReference type="Google" id="ProtNLM"/>
    </source>
</evidence>
<feature type="region of interest" description="Disordered" evidence="1">
    <location>
        <begin position="136"/>
        <end position="161"/>
    </location>
</feature>
<reference evidence="3" key="1">
    <citation type="journal article" date="2019" name="Int. J. Syst. Evol. Microbiol.">
        <title>The Global Catalogue of Microorganisms (GCM) 10K type strain sequencing project: providing services to taxonomists for standard genome sequencing and annotation.</title>
        <authorList>
            <consortium name="The Broad Institute Genomics Platform"/>
            <consortium name="The Broad Institute Genome Sequencing Center for Infectious Disease"/>
            <person name="Wu L."/>
            <person name="Ma J."/>
        </authorList>
    </citation>
    <scope>NUCLEOTIDE SEQUENCE [LARGE SCALE GENOMIC DNA]</scope>
    <source>
        <strain evidence="3">JCM 16929</strain>
    </source>
</reference>
<organism evidence="2 3">
    <name type="scientific">Microlunatus ginsengisoli</name>
    <dbReference type="NCBI Taxonomy" id="363863"/>
    <lineage>
        <taxon>Bacteria</taxon>
        <taxon>Bacillati</taxon>
        <taxon>Actinomycetota</taxon>
        <taxon>Actinomycetes</taxon>
        <taxon>Propionibacteriales</taxon>
        <taxon>Propionibacteriaceae</taxon>
        <taxon>Microlunatus</taxon>
    </lineage>
</organism>
<dbReference type="EMBL" id="BAABAB010000023">
    <property type="protein sequence ID" value="GAA3629031.1"/>
    <property type="molecule type" value="Genomic_DNA"/>
</dbReference>
<evidence type="ECO:0000256" key="1">
    <source>
        <dbReference type="SAM" id="MobiDB-lite"/>
    </source>
</evidence>
<feature type="region of interest" description="Disordered" evidence="1">
    <location>
        <begin position="1"/>
        <end position="22"/>
    </location>
</feature>
<proteinExistence type="predicted"/>
<name>A0ABP7AC71_9ACTN</name>
<dbReference type="Proteomes" id="UP001501490">
    <property type="component" value="Unassembled WGS sequence"/>
</dbReference>
<dbReference type="RefSeq" id="WP_344806773.1">
    <property type="nucleotide sequence ID" value="NZ_BAABAB010000023.1"/>
</dbReference>
<accession>A0ABP7AC71</accession>
<keyword evidence="3" id="KW-1185">Reference proteome</keyword>
<comment type="caution">
    <text evidence="2">The sequence shown here is derived from an EMBL/GenBank/DDBJ whole genome shotgun (WGS) entry which is preliminary data.</text>
</comment>
<evidence type="ECO:0000313" key="3">
    <source>
        <dbReference type="Proteomes" id="UP001501490"/>
    </source>
</evidence>
<sequence length="219" mass="23371">MALTGPTPTPPSQTDPNRLGCGRSMDDVWARINLRPDPHEQTCPDCQAARHDLGDLAAATHRLIAADQADPTLRLDPTALTGIIETARAEVRRGRRIPLERAQPGAAAGDELTVSEQALANLIRRTSDEIDGLEARRSTVAPNEPNPPTSDPPVAGVGQLEAPPAPAEITIDLRISVAPTVAIPTLTGLLRDQLRKAVDREVGITATMININVEDIHDV</sequence>
<protein>
    <recommendedName>
        <fullName evidence="4">Asp23/Gls24 family envelope stress response protein</fullName>
    </recommendedName>
</protein>